<accession>A0A0C9YZP0</accession>
<dbReference type="STRING" id="765257.A0A0C9YZP0"/>
<organism evidence="1 2">
    <name type="scientific">Pisolithus microcarpus 441</name>
    <dbReference type="NCBI Taxonomy" id="765257"/>
    <lineage>
        <taxon>Eukaryota</taxon>
        <taxon>Fungi</taxon>
        <taxon>Dikarya</taxon>
        <taxon>Basidiomycota</taxon>
        <taxon>Agaricomycotina</taxon>
        <taxon>Agaricomycetes</taxon>
        <taxon>Agaricomycetidae</taxon>
        <taxon>Boletales</taxon>
        <taxon>Sclerodermatineae</taxon>
        <taxon>Pisolithaceae</taxon>
        <taxon>Pisolithus</taxon>
    </lineage>
</organism>
<dbReference type="EMBL" id="KN833741">
    <property type="protein sequence ID" value="KIK22251.1"/>
    <property type="molecule type" value="Genomic_DNA"/>
</dbReference>
<name>A0A0C9YZP0_9AGAM</name>
<feature type="non-terminal residue" evidence="1">
    <location>
        <position position="1"/>
    </location>
</feature>
<evidence type="ECO:0000313" key="2">
    <source>
        <dbReference type="Proteomes" id="UP000054018"/>
    </source>
</evidence>
<protein>
    <submittedName>
        <fullName evidence="1">Uncharacterized protein</fullName>
    </submittedName>
</protein>
<sequence>TPLYHGMWHWELPSGFGWAAFDPEHSVMFCRSVVKDGRCWHLTLVKTCPLNIVYFDGTSAVKLSSGTLDSQDIIIWGDVRPHHSFNEWSRIMALYDWGREFNIDGSVK</sequence>
<evidence type="ECO:0000313" key="1">
    <source>
        <dbReference type="EMBL" id="KIK22251.1"/>
    </source>
</evidence>
<dbReference type="PANTHER" id="PTHR35204:SF1">
    <property type="entry name" value="ENTEROTOXIN"/>
    <property type="match status" value="1"/>
</dbReference>
<dbReference type="AlphaFoldDB" id="A0A0C9YZP0"/>
<dbReference type="PANTHER" id="PTHR35204">
    <property type="entry name" value="YALI0A21131P"/>
    <property type="match status" value="1"/>
</dbReference>
<keyword evidence="2" id="KW-1185">Reference proteome</keyword>
<dbReference type="OrthoDB" id="10261782at2759"/>
<dbReference type="Proteomes" id="UP000054018">
    <property type="component" value="Unassembled WGS sequence"/>
</dbReference>
<reference evidence="1 2" key="1">
    <citation type="submission" date="2014-04" db="EMBL/GenBank/DDBJ databases">
        <authorList>
            <consortium name="DOE Joint Genome Institute"/>
            <person name="Kuo A."/>
            <person name="Kohler A."/>
            <person name="Costa M.D."/>
            <person name="Nagy L.G."/>
            <person name="Floudas D."/>
            <person name="Copeland A."/>
            <person name="Barry K.W."/>
            <person name="Cichocki N."/>
            <person name="Veneault-Fourrey C."/>
            <person name="LaButti K."/>
            <person name="Lindquist E.A."/>
            <person name="Lipzen A."/>
            <person name="Lundell T."/>
            <person name="Morin E."/>
            <person name="Murat C."/>
            <person name="Sun H."/>
            <person name="Tunlid A."/>
            <person name="Henrissat B."/>
            <person name="Grigoriev I.V."/>
            <person name="Hibbett D.S."/>
            <person name="Martin F."/>
            <person name="Nordberg H.P."/>
            <person name="Cantor M.N."/>
            <person name="Hua S.X."/>
        </authorList>
    </citation>
    <scope>NUCLEOTIDE SEQUENCE [LARGE SCALE GENOMIC DNA]</scope>
    <source>
        <strain evidence="1 2">441</strain>
    </source>
</reference>
<gene>
    <name evidence="1" type="ORF">PISMIDRAFT_102749</name>
</gene>
<dbReference type="HOGENOM" id="CLU_2203314_0_0_1"/>
<reference evidence="2" key="2">
    <citation type="submission" date="2015-01" db="EMBL/GenBank/DDBJ databases">
        <title>Evolutionary Origins and Diversification of the Mycorrhizal Mutualists.</title>
        <authorList>
            <consortium name="DOE Joint Genome Institute"/>
            <consortium name="Mycorrhizal Genomics Consortium"/>
            <person name="Kohler A."/>
            <person name="Kuo A."/>
            <person name="Nagy L.G."/>
            <person name="Floudas D."/>
            <person name="Copeland A."/>
            <person name="Barry K.W."/>
            <person name="Cichocki N."/>
            <person name="Veneault-Fourrey C."/>
            <person name="LaButti K."/>
            <person name="Lindquist E.A."/>
            <person name="Lipzen A."/>
            <person name="Lundell T."/>
            <person name="Morin E."/>
            <person name="Murat C."/>
            <person name="Riley R."/>
            <person name="Ohm R."/>
            <person name="Sun H."/>
            <person name="Tunlid A."/>
            <person name="Henrissat B."/>
            <person name="Grigoriev I.V."/>
            <person name="Hibbett D.S."/>
            <person name="Martin F."/>
        </authorList>
    </citation>
    <scope>NUCLEOTIDE SEQUENCE [LARGE SCALE GENOMIC DNA]</scope>
    <source>
        <strain evidence="2">441</strain>
    </source>
</reference>
<proteinExistence type="predicted"/>
<dbReference type="InterPro" id="IPR038921">
    <property type="entry name" value="YOR389W-like"/>
</dbReference>